<dbReference type="InterPro" id="IPR011992">
    <property type="entry name" value="EF-hand-dom_pair"/>
</dbReference>
<keyword evidence="9" id="KW-1185">Reference proteome</keyword>
<keyword evidence="2 5" id="KW-0479">Metal-binding</keyword>
<keyword evidence="3" id="KW-0677">Repeat</keyword>
<dbReference type="InterPro" id="IPR018247">
    <property type="entry name" value="EF_Hand_1_Ca_BS"/>
</dbReference>
<dbReference type="InterPro" id="IPR008080">
    <property type="entry name" value="Parvalbumin"/>
</dbReference>
<dbReference type="Proteomes" id="UP000823872">
    <property type="component" value="Chromosome B4"/>
</dbReference>
<accession>A0ABI8AAX0</accession>
<evidence type="ECO:0000256" key="3">
    <source>
        <dbReference type="ARBA" id="ARBA00022737"/>
    </source>
</evidence>
<dbReference type="PROSITE" id="PS50222">
    <property type="entry name" value="EF_HAND_2"/>
    <property type="match status" value="2"/>
</dbReference>
<gene>
    <name evidence="8" type="primary">PVALB</name>
</gene>
<evidence type="ECO:0000256" key="4">
    <source>
        <dbReference type="ARBA" id="ARBA00022837"/>
    </source>
</evidence>
<feature type="domain" description="EF-hand" evidence="7">
    <location>
        <begin position="104"/>
        <end position="139"/>
    </location>
</feature>
<evidence type="ECO:0000256" key="2">
    <source>
        <dbReference type="ARBA" id="ARBA00022723"/>
    </source>
</evidence>
<evidence type="ECO:0000256" key="1">
    <source>
        <dbReference type="ARBA" id="ARBA00009753"/>
    </source>
</evidence>
<evidence type="ECO:0000313" key="9">
    <source>
        <dbReference type="Proteomes" id="UP000823872"/>
    </source>
</evidence>
<dbReference type="PRINTS" id="PR01697">
    <property type="entry name" value="PARVALBUMIN"/>
</dbReference>
<reference evidence="8" key="2">
    <citation type="submission" date="2025-08" db="UniProtKB">
        <authorList>
            <consortium name="Ensembl"/>
        </authorList>
    </citation>
    <scope>IDENTIFICATION</scope>
    <source>
        <strain evidence="8">breed Abyssinian</strain>
    </source>
</reference>
<organism evidence="8 9">
    <name type="scientific">Felis catus</name>
    <name type="common">Cat</name>
    <name type="synonym">Felis silvestris catus</name>
    <dbReference type="NCBI Taxonomy" id="9685"/>
    <lineage>
        <taxon>Eukaryota</taxon>
        <taxon>Metazoa</taxon>
        <taxon>Chordata</taxon>
        <taxon>Craniata</taxon>
        <taxon>Vertebrata</taxon>
        <taxon>Euteleostomi</taxon>
        <taxon>Mammalia</taxon>
        <taxon>Eutheria</taxon>
        <taxon>Laurasiatheria</taxon>
        <taxon>Carnivora</taxon>
        <taxon>Feliformia</taxon>
        <taxon>Felidae</taxon>
        <taxon>Felinae</taxon>
        <taxon>Felis</taxon>
    </lineage>
</organism>
<comment type="function">
    <text evidence="5">In muscle, parvalbumin is thought to be involved in relaxation after contraction. It binds two calcium ions.</text>
</comment>
<name>A0ABI8AAX0_FELCA</name>
<dbReference type="PANTHER" id="PTHR11653:SF2">
    <property type="entry name" value="PARVALBUMIN ALPHA"/>
    <property type="match status" value="1"/>
</dbReference>
<dbReference type="Pfam" id="PF13499">
    <property type="entry name" value="EF-hand_7"/>
    <property type="match status" value="1"/>
</dbReference>
<dbReference type="Gene3D" id="1.10.238.10">
    <property type="entry name" value="EF-hand"/>
    <property type="match status" value="1"/>
</dbReference>
<protein>
    <recommendedName>
        <fullName evidence="5">Parvalbumin</fullName>
    </recommendedName>
</protein>
<dbReference type="SUPFAM" id="SSF47473">
    <property type="entry name" value="EF-hand"/>
    <property type="match status" value="1"/>
</dbReference>
<dbReference type="CDD" id="cd16254">
    <property type="entry name" value="EFh_parvalbumin_alpha"/>
    <property type="match status" value="1"/>
</dbReference>
<evidence type="ECO:0000256" key="5">
    <source>
        <dbReference type="RuleBase" id="RU368048"/>
    </source>
</evidence>
<dbReference type="PANTHER" id="PTHR11653">
    <property type="entry name" value="PARVALBUMIN ALPHA"/>
    <property type="match status" value="1"/>
</dbReference>
<proteinExistence type="inferred from homology"/>
<reference evidence="8 9" key="1">
    <citation type="submission" date="2021-02" db="EMBL/GenBank/DDBJ databases">
        <title>Safari Cat Assemblies.</title>
        <authorList>
            <person name="Bredemeyer K.R."/>
            <person name="Murphy W.J."/>
        </authorList>
    </citation>
    <scope>NUCLEOTIDE SEQUENCE [LARGE SCALE GENOMIC DNA]</scope>
</reference>
<evidence type="ECO:0000313" key="8">
    <source>
        <dbReference type="Ensembl" id="ENSFCTP00005056404.1"/>
    </source>
</evidence>
<feature type="domain" description="EF-hand" evidence="7">
    <location>
        <begin position="143"/>
        <end position="175"/>
    </location>
</feature>
<feature type="region of interest" description="Disordered" evidence="6">
    <location>
        <begin position="1"/>
        <end position="38"/>
    </location>
</feature>
<dbReference type="SMART" id="SM00054">
    <property type="entry name" value="EFh"/>
    <property type="match status" value="2"/>
</dbReference>
<sequence length="175" mass="19577">MGAGPRDPRGFGLAPPPRQSRILPEVAGQPPRCTDPRRCPAPGWRLLRALDGRRTLQPHKFQSCRMSMTDLLGAEDIKKAVEAFTAVDSFDYKKFFQMVGLKKKSPDDIKKVFHILDKDKSGFIEEDELGFILKGFYPDARDLSVKETKMLMAAGDENGDGKIDVDEFFSLVAKS</sequence>
<reference evidence="8" key="3">
    <citation type="submission" date="2025-09" db="UniProtKB">
        <authorList>
            <consortium name="Ensembl"/>
        </authorList>
    </citation>
    <scope>IDENTIFICATION</scope>
    <source>
        <strain evidence="8">breed Abyssinian</strain>
    </source>
</reference>
<evidence type="ECO:0000259" key="7">
    <source>
        <dbReference type="PROSITE" id="PS50222"/>
    </source>
</evidence>
<dbReference type="PROSITE" id="PS00018">
    <property type="entry name" value="EF_HAND_1"/>
    <property type="match status" value="2"/>
</dbReference>
<dbReference type="GeneTree" id="ENSGT00940000159653"/>
<dbReference type="Ensembl" id="ENSFCTT00005081394.1">
    <property type="protein sequence ID" value="ENSFCTP00005056404.1"/>
    <property type="gene ID" value="ENSFCTG00005028964.1"/>
</dbReference>
<comment type="similarity">
    <text evidence="1 5">Belongs to the parvalbumin family.</text>
</comment>
<keyword evidence="4 5" id="KW-0106">Calcium</keyword>
<dbReference type="InterPro" id="IPR002048">
    <property type="entry name" value="EF_hand_dom"/>
</dbReference>
<evidence type="ECO:0000256" key="6">
    <source>
        <dbReference type="SAM" id="MobiDB-lite"/>
    </source>
</evidence>